<reference evidence="2" key="1">
    <citation type="journal article" date="2019" name="Int. J. Syst. Evol. Microbiol.">
        <title>The Global Catalogue of Microorganisms (GCM) 10K type strain sequencing project: providing services to taxonomists for standard genome sequencing and annotation.</title>
        <authorList>
            <consortium name="The Broad Institute Genomics Platform"/>
            <consortium name="The Broad Institute Genome Sequencing Center for Infectious Disease"/>
            <person name="Wu L."/>
            <person name="Ma J."/>
        </authorList>
    </citation>
    <scope>NUCLEOTIDE SEQUENCE [LARGE SCALE GENOMIC DNA]</scope>
    <source>
        <strain evidence="2">JCM 18542</strain>
    </source>
</reference>
<evidence type="ECO:0000313" key="2">
    <source>
        <dbReference type="Proteomes" id="UP001500839"/>
    </source>
</evidence>
<name>A0ABP9CEX5_9ACTN</name>
<protein>
    <submittedName>
        <fullName evidence="1">Uncharacterized protein</fullName>
    </submittedName>
</protein>
<comment type="caution">
    <text evidence="1">The sequence shown here is derived from an EMBL/GenBank/DDBJ whole genome shotgun (WGS) entry which is preliminary data.</text>
</comment>
<evidence type="ECO:0000313" key="1">
    <source>
        <dbReference type="EMBL" id="GAA4808902.1"/>
    </source>
</evidence>
<dbReference type="EMBL" id="BAABKQ010000001">
    <property type="protein sequence ID" value="GAA4808902.1"/>
    <property type="molecule type" value="Genomic_DNA"/>
</dbReference>
<proteinExistence type="predicted"/>
<accession>A0ABP9CEX5</accession>
<organism evidence="1 2">
    <name type="scientific">Tomitella cavernea</name>
    <dbReference type="NCBI Taxonomy" id="1387982"/>
    <lineage>
        <taxon>Bacteria</taxon>
        <taxon>Bacillati</taxon>
        <taxon>Actinomycetota</taxon>
        <taxon>Actinomycetes</taxon>
        <taxon>Mycobacteriales</taxon>
        <taxon>Tomitella</taxon>
    </lineage>
</organism>
<keyword evidence="2" id="KW-1185">Reference proteome</keyword>
<gene>
    <name evidence="1" type="ORF">GCM10023353_10900</name>
</gene>
<dbReference type="Proteomes" id="UP001500839">
    <property type="component" value="Unassembled WGS sequence"/>
</dbReference>
<sequence length="95" mass="10422">MREPVGALVHLRVGAAAVAGLDGDPIRHEVYTVLDEVSDIQGHTTQTRTCYGSRQELSEIHVTSSSDAAVRHTRPWFRGSRGAPITIRSTDPEDR</sequence>